<dbReference type="Pfam" id="PF08268">
    <property type="entry name" value="FBA_3"/>
    <property type="match status" value="2"/>
</dbReference>
<dbReference type="InterPro" id="IPR017451">
    <property type="entry name" value="F-box-assoc_interact_dom"/>
</dbReference>
<feature type="domain" description="F-box associated beta-propeller type 3" evidence="1">
    <location>
        <begin position="9"/>
        <end position="119"/>
    </location>
</feature>
<sequence length="202" mass="23929">MKTRRRIGLKRFFAYDPFEKQFKVLSMTWPVHGRNLIFQEYQVPTLGTGEPSWRMVKCCIPHFSPHEGISINGVLFYKASANTNSLASMIVCFDVRLEKFKFIQVGESNFHYGTLINYKEDVEKQEWSEHIYVLPALCQSLVGPQHYLNFVGVTRTNEIVLSPRYQKARFYVFYYNFERNTLIRVEIHGMEESFCHYKKTRI</sequence>
<evidence type="ECO:0000313" key="2">
    <source>
        <dbReference type="EMBL" id="KAL1216964.1"/>
    </source>
</evidence>
<dbReference type="PANTHER" id="PTHR31111">
    <property type="entry name" value="BNAA05G37150D PROTEIN-RELATED"/>
    <property type="match status" value="1"/>
</dbReference>
<dbReference type="Proteomes" id="UP001558713">
    <property type="component" value="Unassembled WGS sequence"/>
</dbReference>
<comment type="caution">
    <text evidence="2">The sequence shown here is derived from an EMBL/GenBank/DDBJ whole genome shotgun (WGS) entry which is preliminary data.</text>
</comment>
<dbReference type="AlphaFoldDB" id="A0ABD1BDV2"/>
<feature type="domain" description="F-box associated beta-propeller type 3" evidence="1">
    <location>
        <begin position="120"/>
        <end position="194"/>
    </location>
</feature>
<dbReference type="InterPro" id="IPR013187">
    <property type="entry name" value="F-box-assoc_dom_typ3"/>
</dbReference>
<dbReference type="EMBL" id="JBANAX010000254">
    <property type="protein sequence ID" value="KAL1216964.1"/>
    <property type="molecule type" value="Genomic_DNA"/>
</dbReference>
<evidence type="ECO:0000259" key="1">
    <source>
        <dbReference type="Pfam" id="PF08268"/>
    </source>
</evidence>
<dbReference type="NCBIfam" id="TIGR01640">
    <property type="entry name" value="F_box_assoc_1"/>
    <property type="match status" value="1"/>
</dbReference>
<accession>A0ABD1BDV2</accession>
<gene>
    <name evidence="2" type="ORF">V5N11_013891</name>
</gene>
<proteinExistence type="predicted"/>
<reference evidence="2 3" key="1">
    <citation type="submission" date="2024-04" db="EMBL/GenBank/DDBJ databases">
        <title>Genome assembly C_amara_ONT_v2.</title>
        <authorList>
            <person name="Yant L."/>
            <person name="Moore C."/>
            <person name="Slenker M."/>
        </authorList>
    </citation>
    <scope>NUCLEOTIDE SEQUENCE [LARGE SCALE GENOMIC DNA]</scope>
    <source>
        <tissue evidence="2">Leaf</tissue>
    </source>
</reference>
<organism evidence="2 3">
    <name type="scientific">Cardamine amara subsp. amara</name>
    <dbReference type="NCBI Taxonomy" id="228776"/>
    <lineage>
        <taxon>Eukaryota</taxon>
        <taxon>Viridiplantae</taxon>
        <taxon>Streptophyta</taxon>
        <taxon>Embryophyta</taxon>
        <taxon>Tracheophyta</taxon>
        <taxon>Spermatophyta</taxon>
        <taxon>Magnoliopsida</taxon>
        <taxon>eudicotyledons</taxon>
        <taxon>Gunneridae</taxon>
        <taxon>Pentapetalae</taxon>
        <taxon>rosids</taxon>
        <taxon>malvids</taxon>
        <taxon>Brassicales</taxon>
        <taxon>Brassicaceae</taxon>
        <taxon>Cardamineae</taxon>
        <taxon>Cardamine</taxon>
    </lineage>
</organism>
<keyword evidence="3" id="KW-1185">Reference proteome</keyword>
<dbReference type="PANTHER" id="PTHR31111:SF125">
    <property type="entry name" value="F-BOX PROTEIN CPR30-LIKE"/>
    <property type="match status" value="1"/>
</dbReference>
<evidence type="ECO:0000313" key="3">
    <source>
        <dbReference type="Proteomes" id="UP001558713"/>
    </source>
</evidence>
<name>A0ABD1BDV2_CARAN</name>
<protein>
    <submittedName>
        <fullName evidence="2">F-box protein</fullName>
    </submittedName>
</protein>